<dbReference type="NCBIfam" id="NF011667">
    <property type="entry name" value="PRK15086.1-3"/>
    <property type="match status" value="1"/>
</dbReference>
<keyword evidence="1" id="KW-1133">Transmembrane helix</keyword>
<dbReference type="GO" id="GO:0005886">
    <property type="term" value="C:plasma membrane"/>
    <property type="evidence" value="ECO:0007669"/>
    <property type="project" value="TreeGrafter"/>
</dbReference>
<sequence>MWVNDAILIVMCIFMVLGALDYYVLNHRLSLGWRFYEAFMMMGPLALSMVGIISLAPVLSQWLAPVIRPLFLWFGADPSMFASMMLAIDMGAYPLAESLAVEEEAATFSWALLGTMMGPTLVFTIPVALTIVKKEDRPFFSKGILAGLVTVPIGCFVGGALAGYEAAWMLRNLTPAILLSGCIGAGLWLFTNITIRLFSYFGKTIEIIIITGLALIIIETLTGFVVLPGMAPLSEGIIIVGRITVTLAGAYPLVAFINQRGERWIGQLSERLGMNATSLTGLIASTAHHLPMLATMKDMDERGKTVNAAFAVSGAFVIGSHFAFVASVERDMIFPVLVGKLTAGVLAVGLALWMTRESKSVSSSVAPLYNEK</sequence>
<dbReference type="InterPro" id="IPR007441">
    <property type="entry name" value="EutH"/>
</dbReference>
<dbReference type="Proteomes" id="UP000198860">
    <property type="component" value="Unassembled WGS sequence"/>
</dbReference>
<gene>
    <name evidence="2" type="ORF">SAMN05421677_11538</name>
</gene>
<dbReference type="STRING" id="240303.SAMN05421677_11538"/>
<keyword evidence="1" id="KW-0812">Transmembrane</keyword>
<evidence type="ECO:0000313" key="2">
    <source>
        <dbReference type="EMBL" id="SDP28503.1"/>
    </source>
</evidence>
<dbReference type="EMBL" id="FNIZ01000015">
    <property type="protein sequence ID" value="SDP28503.1"/>
    <property type="molecule type" value="Genomic_DNA"/>
</dbReference>
<dbReference type="OrthoDB" id="9778282at2"/>
<feature type="transmembrane region" description="Helical" evidence="1">
    <location>
        <begin position="176"/>
        <end position="195"/>
    </location>
</feature>
<dbReference type="PIRSF" id="PIRSF019466">
    <property type="entry name" value="EutH"/>
    <property type="match status" value="1"/>
</dbReference>
<dbReference type="GO" id="GO:0034228">
    <property type="term" value="F:ethanolamine transmembrane transporter activity"/>
    <property type="evidence" value="ECO:0007669"/>
    <property type="project" value="InterPro"/>
</dbReference>
<keyword evidence="1" id="KW-0472">Membrane</keyword>
<feature type="transmembrane region" description="Helical" evidence="1">
    <location>
        <begin position="332"/>
        <end position="353"/>
    </location>
</feature>
<feature type="transmembrane region" description="Helical" evidence="1">
    <location>
        <begin position="7"/>
        <end position="25"/>
    </location>
</feature>
<dbReference type="PANTHER" id="PTHR40089:SF1">
    <property type="entry name" value="ETHANOLAMINE PERMEASE EUTH-RELATED"/>
    <property type="match status" value="1"/>
</dbReference>
<feature type="transmembrane region" description="Helical" evidence="1">
    <location>
        <begin position="207"/>
        <end position="231"/>
    </location>
</feature>
<feature type="transmembrane region" description="Helical" evidence="1">
    <location>
        <begin position="144"/>
        <end position="164"/>
    </location>
</feature>
<dbReference type="Pfam" id="PF04346">
    <property type="entry name" value="EutH"/>
    <property type="match status" value="1"/>
</dbReference>
<feature type="transmembrane region" description="Helical" evidence="1">
    <location>
        <begin position="45"/>
        <end position="63"/>
    </location>
</feature>
<dbReference type="RefSeq" id="WP_089653363.1">
    <property type="nucleotide sequence ID" value="NZ_FNIZ01000015.1"/>
</dbReference>
<feature type="transmembrane region" description="Helical" evidence="1">
    <location>
        <begin position="108"/>
        <end position="132"/>
    </location>
</feature>
<dbReference type="AlphaFoldDB" id="A0A1H0RG10"/>
<organism evidence="2 3">
    <name type="scientific">Halobacillus aidingensis</name>
    <dbReference type="NCBI Taxonomy" id="240303"/>
    <lineage>
        <taxon>Bacteria</taxon>
        <taxon>Bacillati</taxon>
        <taxon>Bacillota</taxon>
        <taxon>Bacilli</taxon>
        <taxon>Bacillales</taxon>
        <taxon>Bacillaceae</taxon>
        <taxon>Halobacillus</taxon>
    </lineage>
</organism>
<evidence type="ECO:0000313" key="3">
    <source>
        <dbReference type="Proteomes" id="UP000198860"/>
    </source>
</evidence>
<evidence type="ECO:0000256" key="1">
    <source>
        <dbReference type="SAM" id="Phobius"/>
    </source>
</evidence>
<feature type="transmembrane region" description="Helical" evidence="1">
    <location>
        <begin position="237"/>
        <end position="257"/>
    </location>
</feature>
<keyword evidence="3" id="KW-1185">Reference proteome</keyword>
<feature type="transmembrane region" description="Helical" evidence="1">
    <location>
        <begin position="70"/>
        <end position="88"/>
    </location>
</feature>
<dbReference type="PANTHER" id="PTHR40089">
    <property type="entry name" value="ETHANOLAMINE UTILIZATION PROTEIN EUTH"/>
    <property type="match status" value="1"/>
</dbReference>
<proteinExistence type="predicted"/>
<name>A0A1H0RG10_HALAD</name>
<reference evidence="3" key="1">
    <citation type="submission" date="2016-10" db="EMBL/GenBank/DDBJ databases">
        <authorList>
            <person name="Varghese N."/>
            <person name="Submissions S."/>
        </authorList>
    </citation>
    <scope>NUCLEOTIDE SEQUENCE [LARGE SCALE GENOMIC DNA]</scope>
    <source>
        <strain evidence="3">CGMCC 1.3703</strain>
    </source>
</reference>
<accession>A0A1H0RG10</accession>
<feature type="transmembrane region" description="Helical" evidence="1">
    <location>
        <begin position="306"/>
        <end position="326"/>
    </location>
</feature>
<protein>
    <submittedName>
        <fullName evidence="2">Ethanolamine transporter</fullName>
    </submittedName>
</protein>